<proteinExistence type="predicted"/>
<name>A0ABN3JGD3_9ACTN</name>
<dbReference type="InterPro" id="IPR029058">
    <property type="entry name" value="AB_hydrolase_fold"/>
</dbReference>
<keyword evidence="1 3" id="KW-0378">Hydrolase</keyword>
<dbReference type="InterPro" id="IPR013094">
    <property type="entry name" value="AB_hydrolase_3"/>
</dbReference>
<reference evidence="3 4" key="1">
    <citation type="journal article" date="2019" name="Int. J. Syst. Evol. Microbiol.">
        <title>The Global Catalogue of Microorganisms (GCM) 10K type strain sequencing project: providing services to taxonomists for standard genome sequencing and annotation.</title>
        <authorList>
            <consortium name="The Broad Institute Genomics Platform"/>
            <consortium name="The Broad Institute Genome Sequencing Center for Infectious Disease"/>
            <person name="Wu L."/>
            <person name="Ma J."/>
        </authorList>
    </citation>
    <scope>NUCLEOTIDE SEQUENCE [LARGE SCALE GENOMIC DNA]</scope>
    <source>
        <strain evidence="3 4">JCM 6305</strain>
    </source>
</reference>
<sequence>MTLIVPEGIDPELARAAALQPDLDYGEPQAARAALARAYRISKAMRGGTDAQDGLLVDDRTVPARSGAPDIPVRIYVRPGDAEPRPALLFFHGGGFVTGNLDTEDARCREIARRTGLVVVSVDYRLAPEHPFPCAFEDCYDALLWTVANASELGVDTERIAVGGTSAGGALTAAVSMAARDLDGPPIVHQMMLYPVVDHTMTTGSMKEFSATPGWHQRNNVHMWRHYLGTETPDAVSPYAAPGVAEDLSGLPPAYLMTAEFDPLRDEGLDYARRMLAAGVSVEIHHFPGTFHGFDAAAPRATVARRALDEQCAVLAHVTGMRVS</sequence>
<organism evidence="3 4">
    <name type="scientific">Streptomyces macrosporus</name>
    <dbReference type="NCBI Taxonomy" id="44032"/>
    <lineage>
        <taxon>Bacteria</taxon>
        <taxon>Bacillati</taxon>
        <taxon>Actinomycetota</taxon>
        <taxon>Actinomycetes</taxon>
        <taxon>Kitasatosporales</taxon>
        <taxon>Streptomycetaceae</taxon>
        <taxon>Streptomyces</taxon>
    </lineage>
</organism>
<evidence type="ECO:0000259" key="2">
    <source>
        <dbReference type="Pfam" id="PF07859"/>
    </source>
</evidence>
<evidence type="ECO:0000313" key="3">
    <source>
        <dbReference type="EMBL" id="GAA2429052.1"/>
    </source>
</evidence>
<dbReference type="EMBL" id="BAAASZ010000007">
    <property type="protein sequence ID" value="GAA2429052.1"/>
    <property type="molecule type" value="Genomic_DNA"/>
</dbReference>
<dbReference type="Pfam" id="PF07859">
    <property type="entry name" value="Abhydrolase_3"/>
    <property type="match status" value="1"/>
</dbReference>
<evidence type="ECO:0000313" key="4">
    <source>
        <dbReference type="Proteomes" id="UP001501638"/>
    </source>
</evidence>
<feature type="domain" description="Alpha/beta hydrolase fold-3" evidence="2">
    <location>
        <begin position="88"/>
        <end position="294"/>
    </location>
</feature>
<evidence type="ECO:0000256" key="1">
    <source>
        <dbReference type="ARBA" id="ARBA00022801"/>
    </source>
</evidence>
<dbReference type="PANTHER" id="PTHR48081">
    <property type="entry name" value="AB HYDROLASE SUPERFAMILY PROTEIN C4A8.06C"/>
    <property type="match status" value="1"/>
</dbReference>
<dbReference type="SUPFAM" id="SSF53474">
    <property type="entry name" value="alpha/beta-Hydrolases"/>
    <property type="match status" value="1"/>
</dbReference>
<gene>
    <name evidence="3" type="ORF">GCM10010405_09790</name>
</gene>
<comment type="caution">
    <text evidence="3">The sequence shown here is derived from an EMBL/GenBank/DDBJ whole genome shotgun (WGS) entry which is preliminary data.</text>
</comment>
<dbReference type="InterPro" id="IPR050300">
    <property type="entry name" value="GDXG_lipolytic_enzyme"/>
</dbReference>
<dbReference type="RefSeq" id="WP_344320822.1">
    <property type="nucleotide sequence ID" value="NZ_BAAASZ010000007.1"/>
</dbReference>
<keyword evidence="4" id="KW-1185">Reference proteome</keyword>
<dbReference type="GO" id="GO:0016787">
    <property type="term" value="F:hydrolase activity"/>
    <property type="evidence" value="ECO:0007669"/>
    <property type="project" value="UniProtKB-KW"/>
</dbReference>
<dbReference type="Proteomes" id="UP001501638">
    <property type="component" value="Unassembled WGS sequence"/>
</dbReference>
<dbReference type="Gene3D" id="3.40.50.1820">
    <property type="entry name" value="alpha/beta hydrolase"/>
    <property type="match status" value="1"/>
</dbReference>
<dbReference type="PANTHER" id="PTHR48081:SF8">
    <property type="entry name" value="ALPHA_BETA HYDROLASE FOLD-3 DOMAIN-CONTAINING PROTEIN-RELATED"/>
    <property type="match status" value="1"/>
</dbReference>
<accession>A0ABN3JGD3</accession>
<protein>
    <submittedName>
        <fullName evidence="3">Alpha/beta hydrolase</fullName>
    </submittedName>
</protein>